<protein>
    <recommendedName>
        <fullName evidence="2">NADP-dependent oxidoreductase domain-containing protein</fullName>
    </recommendedName>
</protein>
<accession>A0A9P0CMI5</accession>
<dbReference type="Pfam" id="PF00248">
    <property type="entry name" value="Aldo_ket_red"/>
    <property type="match status" value="1"/>
</dbReference>
<feature type="compositionally biased region" description="Low complexity" evidence="1">
    <location>
        <begin position="18"/>
        <end position="117"/>
    </location>
</feature>
<keyword evidence="4" id="KW-1185">Reference proteome</keyword>
<name>A0A9P0CMI5_9CUCU</name>
<dbReference type="OrthoDB" id="416253at2759"/>
<reference evidence="3" key="1">
    <citation type="submission" date="2022-01" db="EMBL/GenBank/DDBJ databases">
        <authorList>
            <person name="King R."/>
        </authorList>
    </citation>
    <scope>NUCLEOTIDE SEQUENCE</scope>
</reference>
<dbReference type="PANTHER" id="PTHR11732">
    <property type="entry name" value="ALDO/KETO REDUCTASE"/>
    <property type="match status" value="1"/>
</dbReference>
<dbReference type="SUPFAM" id="SSF51430">
    <property type="entry name" value="NAD(P)-linked oxidoreductase"/>
    <property type="match status" value="1"/>
</dbReference>
<dbReference type="GO" id="GO:0016491">
    <property type="term" value="F:oxidoreductase activity"/>
    <property type="evidence" value="ECO:0007669"/>
    <property type="project" value="InterPro"/>
</dbReference>
<dbReference type="InterPro" id="IPR020471">
    <property type="entry name" value="AKR"/>
</dbReference>
<evidence type="ECO:0000259" key="2">
    <source>
        <dbReference type="Pfam" id="PF00248"/>
    </source>
</evidence>
<evidence type="ECO:0000256" key="1">
    <source>
        <dbReference type="SAM" id="MobiDB-lite"/>
    </source>
</evidence>
<dbReference type="Gene3D" id="3.20.20.100">
    <property type="entry name" value="NADP-dependent oxidoreductase domain"/>
    <property type="match status" value="1"/>
</dbReference>
<dbReference type="InterPro" id="IPR036812">
    <property type="entry name" value="NAD(P)_OxRdtase_dom_sf"/>
</dbReference>
<dbReference type="PROSITE" id="PS00062">
    <property type="entry name" value="ALDOKETO_REDUCTASE_2"/>
    <property type="match status" value="1"/>
</dbReference>
<proteinExistence type="predicted"/>
<organism evidence="3 4">
    <name type="scientific">Psylliodes chrysocephalus</name>
    <dbReference type="NCBI Taxonomy" id="3402493"/>
    <lineage>
        <taxon>Eukaryota</taxon>
        <taxon>Metazoa</taxon>
        <taxon>Ecdysozoa</taxon>
        <taxon>Arthropoda</taxon>
        <taxon>Hexapoda</taxon>
        <taxon>Insecta</taxon>
        <taxon>Pterygota</taxon>
        <taxon>Neoptera</taxon>
        <taxon>Endopterygota</taxon>
        <taxon>Coleoptera</taxon>
        <taxon>Polyphaga</taxon>
        <taxon>Cucujiformia</taxon>
        <taxon>Chrysomeloidea</taxon>
        <taxon>Chrysomelidae</taxon>
        <taxon>Galerucinae</taxon>
        <taxon>Alticini</taxon>
        <taxon>Psylliodes</taxon>
    </lineage>
</organism>
<evidence type="ECO:0000313" key="3">
    <source>
        <dbReference type="EMBL" id="CAH1101357.1"/>
    </source>
</evidence>
<dbReference type="AlphaFoldDB" id="A0A9P0CMI5"/>
<feature type="domain" description="NADP-dependent oxidoreductase" evidence="2">
    <location>
        <begin position="147"/>
        <end position="342"/>
    </location>
</feature>
<dbReference type="InterPro" id="IPR023210">
    <property type="entry name" value="NADP_OxRdtase_dom"/>
</dbReference>
<sequence length="390" mass="42119">MSSSPSTPSPLVSNGTQKKSGSPGKTSPGKSSPKTSLSPLKLGSPGKTSPGKSSPKRSLSPGKDSPGKISPGKSSPKKSLSPVTIGSPGKSSPGKSSPGKAGSSGKSLPGKSGSPGKYAVCIPKTSKEMNTYRTLEGGFKIPTIGLGTSFSENQNIEKAIEVALSLGYRHIDTAYMYSTEKPVGKVINEWLRTGEITREEIFVTSKLPFHGAGHPDAVEFFLKISLENLQLDYLDLYLIHFPVGFNFKGDESFDASAADTDHEALWKAMEKQVDAGKIKYIGLSNFNVRQIDRIMKIARIMPACLQVEMHVLLQQQELVEYCRNNNIVLVAYAPLGSPDLIKLKDIMAVQIVLPNLLGNNIVVKIAEKHKKNTCSSPDQISNRKRCLRYS</sequence>
<dbReference type="Proteomes" id="UP001153636">
    <property type="component" value="Chromosome 11"/>
</dbReference>
<dbReference type="PROSITE" id="PS00798">
    <property type="entry name" value="ALDOKETO_REDUCTASE_1"/>
    <property type="match status" value="1"/>
</dbReference>
<evidence type="ECO:0000313" key="4">
    <source>
        <dbReference type="Proteomes" id="UP001153636"/>
    </source>
</evidence>
<feature type="region of interest" description="Disordered" evidence="1">
    <location>
        <begin position="1"/>
        <end position="119"/>
    </location>
</feature>
<gene>
    <name evidence="3" type="ORF">PSYICH_LOCUS2422</name>
</gene>
<dbReference type="EMBL" id="OV651823">
    <property type="protein sequence ID" value="CAH1101357.1"/>
    <property type="molecule type" value="Genomic_DNA"/>
</dbReference>
<dbReference type="InterPro" id="IPR018170">
    <property type="entry name" value="Aldo/ket_reductase_CS"/>
</dbReference>
<dbReference type="PRINTS" id="PR00069">
    <property type="entry name" value="ALDKETRDTASE"/>
</dbReference>
<feature type="compositionally biased region" description="Low complexity" evidence="1">
    <location>
        <begin position="1"/>
        <end position="10"/>
    </location>
</feature>